<evidence type="ECO:0000256" key="3">
    <source>
        <dbReference type="ARBA" id="ARBA00023002"/>
    </source>
</evidence>
<dbReference type="InterPro" id="IPR036291">
    <property type="entry name" value="NAD(P)-bd_dom_sf"/>
</dbReference>
<dbReference type="SUPFAM" id="SSF51735">
    <property type="entry name" value="NAD(P)-binding Rossmann-fold domains"/>
    <property type="match status" value="1"/>
</dbReference>
<dbReference type="GO" id="GO:0046872">
    <property type="term" value="F:metal ion binding"/>
    <property type="evidence" value="ECO:0007669"/>
    <property type="project" value="UniProtKB-KW"/>
</dbReference>
<feature type="domain" description="Enoyl reductase (ER)" evidence="4">
    <location>
        <begin position="7"/>
        <end position="336"/>
    </location>
</feature>
<comment type="caution">
    <text evidence="5">The sequence shown here is derived from an EMBL/GenBank/DDBJ whole genome shotgun (WGS) entry which is preliminary data.</text>
</comment>
<dbReference type="InterPro" id="IPR013154">
    <property type="entry name" value="ADH-like_N"/>
</dbReference>
<dbReference type="PANTHER" id="PTHR43401">
    <property type="entry name" value="L-THREONINE 3-DEHYDROGENASE"/>
    <property type="match status" value="1"/>
</dbReference>
<proteinExistence type="predicted"/>
<dbReference type="GO" id="GO:0016491">
    <property type="term" value="F:oxidoreductase activity"/>
    <property type="evidence" value="ECO:0007669"/>
    <property type="project" value="UniProtKB-KW"/>
</dbReference>
<keyword evidence="1" id="KW-0479">Metal-binding</keyword>
<dbReference type="InterPro" id="IPR011032">
    <property type="entry name" value="GroES-like_sf"/>
</dbReference>
<protein>
    <submittedName>
        <fullName evidence="5">Alcohol dehydrogenase</fullName>
    </submittedName>
</protein>
<evidence type="ECO:0000256" key="1">
    <source>
        <dbReference type="ARBA" id="ARBA00022723"/>
    </source>
</evidence>
<dbReference type="AlphaFoldDB" id="A0A366H7J5"/>
<dbReference type="InterPro" id="IPR020843">
    <property type="entry name" value="ER"/>
</dbReference>
<dbReference type="SMART" id="SM00829">
    <property type="entry name" value="PKS_ER"/>
    <property type="match status" value="1"/>
</dbReference>
<dbReference type="PANTHER" id="PTHR43401:SF2">
    <property type="entry name" value="L-THREONINE 3-DEHYDROGENASE"/>
    <property type="match status" value="1"/>
</dbReference>
<dbReference type="SUPFAM" id="SSF50129">
    <property type="entry name" value="GroES-like"/>
    <property type="match status" value="1"/>
</dbReference>
<dbReference type="InterPro" id="IPR050129">
    <property type="entry name" value="Zn_alcohol_dh"/>
</dbReference>
<dbReference type="InterPro" id="IPR013149">
    <property type="entry name" value="ADH-like_C"/>
</dbReference>
<evidence type="ECO:0000313" key="6">
    <source>
        <dbReference type="Proteomes" id="UP000253426"/>
    </source>
</evidence>
<keyword evidence="2" id="KW-0862">Zinc</keyword>
<dbReference type="Gene3D" id="3.90.180.10">
    <property type="entry name" value="Medium-chain alcohol dehydrogenases, catalytic domain"/>
    <property type="match status" value="1"/>
</dbReference>
<dbReference type="OrthoDB" id="9770238at2"/>
<gene>
    <name evidence="5" type="ORF">DES53_11389</name>
</gene>
<dbReference type="Pfam" id="PF08240">
    <property type="entry name" value="ADH_N"/>
    <property type="match status" value="1"/>
</dbReference>
<dbReference type="EMBL" id="QNRR01000013">
    <property type="protein sequence ID" value="RBP37707.1"/>
    <property type="molecule type" value="Genomic_DNA"/>
</dbReference>
<dbReference type="CDD" id="cd08261">
    <property type="entry name" value="Zn_ADH7"/>
    <property type="match status" value="1"/>
</dbReference>
<evidence type="ECO:0000259" key="4">
    <source>
        <dbReference type="SMART" id="SM00829"/>
    </source>
</evidence>
<evidence type="ECO:0000256" key="2">
    <source>
        <dbReference type="ARBA" id="ARBA00022833"/>
    </source>
</evidence>
<organism evidence="5 6">
    <name type="scientific">Roseimicrobium gellanilyticum</name>
    <dbReference type="NCBI Taxonomy" id="748857"/>
    <lineage>
        <taxon>Bacteria</taxon>
        <taxon>Pseudomonadati</taxon>
        <taxon>Verrucomicrobiota</taxon>
        <taxon>Verrucomicrobiia</taxon>
        <taxon>Verrucomicrobiales</taxon>
        <taxon>Verrucomicrobiaceae</taxon>
        <taxon>Roseimicrobium</taxon>
    </lineage>
</organism>
<dbReference type="Proteomes" id="UP000253426">
    <property type="component" value="Unassembled WGS sequence"/>
</dbReference>
<dbReference type="Pfam" id="PF00107">
    <property type="entry name" value="ADH_zinc_N"/>
    <property type="match status" value="1"/>
</dbReference>
<name>A0A366H7J5_9BACT</name>
<sequence>MLALSLTSARQFAFIEQEEPTSPSANEALIRVHAVGVCGTDVSGYLGKMPFIQFPRILGHELGVEVVSVGEEVTHVHPGDRCSVEPYLNCGACAPCLAGRTNCCETLQVLGVHCDGGLRPLIKVPAHKLHPANDLAFDQLALVETLAIGCHAVNRGAPQSHETVLVLGAGPIGLSVIEFVRLTGARLHVIEPNPARRAFLQTNYGIDAAHAHALVEPDAFFGANSGRGADVIFDATGHPGSMSRCFEYGAFGARLVYVGITSEPVTLPDPLFHRRELTLMATRNAVPTDFTRILGLIRDGHIKTSPWITHRTGFSSVPDQFDAWLRPESGVVKAMIEME</sequence>
<keyword evidence="3" id="KW-0560">Oxidoreductase</keyword>
<evidence type="ECO:0000313" key="5">
    <source>
        <dbReference type="EMBL" id="RBP37707.1"/>
    </source>
</evidence>
<reference evidence="5 6" key="1">
    <citation type="submission" date="2018-06" db="EMBL/GenBank/DDBJ databases">
        <title>Genomic Encyclopedia of Type Strains, Phase IV (KMG-IV): sequencing the most valuable type-strain genomes for metagenomic binning, comparative biology and taxonomic classification.</title>
        <authorList>
            <person name="Goeker M."/>
        </authorList>
    </citation>
    <scope>NUCLEOTIDE SEQUENCE [LARGE SCALE GENOMIC DNA]</scope>
    <source>
        <strain evidence="5 6">DSM 25532</strain>
    </source>
</reference>
<keyword evidence="6" id="KW-1185">Reference proteome</keyword>
<accession>A0A366H7J5</accession>
<dbReference type="RefSeq" id="WP_113961404.1">
    <property type="nucleotide sequence ID" value="NZ_QNRR01000013.1"/>
</dbReference>
<dbReference type="Gene3D" id="3.40.50.720">
    <property type="entry name" value="NAD(P)-binding Rossmann-like Domain"/>
    <property type="match status" value="1"/>
</dbReference>